<gene>
    <name evidence="3" type="ORF">Z043_110201</name>
</gene>
<dbReference type="PANTHER" id="PTHR23187">
    <property type="entry name" value="FLJ44216 PROTEIN-RELATED"/>
    <property type="match status" value="1"/>
</dbReference>
<feature type="region of interest" description="Disordered" evidence="1">
    <location>
        <begin position="568"/>
        <end position="610"/>
    </location>
</feature>
<organism evidence="3 4">
    <name type="scientific">Scleropages formosus</name>
    <name type="common">Asian bonytongue</name>
    <name type="synonym">Osteoglossum formosum</name>
    <dbReference type="NCBI Taxonomy" id="113540"/>
    <lineage>
        <taxon>Eukaryota</taxon>
        <taxon>Metazoa</taxon>
        <taxon>Chordata</taxon>
        <taxon>Craniata</taxon>
        <taxon>Vertebrata</taxon>
        <taxon>Euteleostomi</taxon>
        <taxon>Actinopterygii</taxon>
        <taxon>Neopterygii</taxon>
        <taxon>Teleostei</taxon>
        <taxon>Osteoglossocephala</taxon>
        <taxon>Osteoglossomorpha</taxon>
        <taxon>Osteoglossiformes</taxon>
        <taxon>Osteoglossidae</taxon>
        <taxon>Scleropages</taxon>
    </lineage>
</organism>
<comment type="caution">
    <text evidence="3">The sequence shown here is derived from an EMBL/GenBank/DDBJ whole genome shotgun (WGS) entry which is preliminary data.</text>
</comment>
<dbReference type="InterPro" id="IPR003380">
    <property type="entry name" value="SKI/SNO/DAC"/>
</dbReference>
<evidence type="ECO:0000256" key="1">
    <source>
        <dbReference type="SAM" id="MobiDB-lite"/>
    </source>
</evidence>
<feature type="compositionally biased region" description="Low complexity" evidence="1">
    <location>
        <begin position="629"/>
        <end position="641"/>
    </location>
</feature>
<feature type="compositionally biased region" description="Basic and acidic residues" evidence="1">
    <location>
        <begin position="316"/>
        <end position="325"/>
    </location>
</feature>
<proteinExistence type="predicted"/>
<accession>A0A0P7UN67</accession>
<dbReference type="Pfam" id="PF02437">
    <property type="entry name" value="Ski_Sno_DHD"/>
    <property type="match status" value="1"/>
</dbReference>
<dbReference type="Proteomes" id="UP000034805">
    <property type="component" value="Unassembled WGS sequence"/>
</dbReference>
<feature type="region of interest" description="Disordered" evidence="1">
    <location>
        <begin position="449"/>
        <end position="518"/>
    </location>
</feature>
<dbReference type="InterPro" id="IPR037000">
    <property type="entry name" value="Ski_DNA-bd_sf"/>
</dbReference>
<dbReference type="InterPro" id="IPR027971">
    <property type="entry name" value="EPOP"/>
</dbReference>
<feature type="region of interest" description="Disordered" evidence="1">
    <location>
        <begin position="669"/>
        <end position="712"/>
    </location>
</feature>
<dbReference type="InterPro" id="IPR052119">
    <property type="entry name" value="ElonginBC-PRC2_ViralRestrict"/>
</dbReference>
<evidence type="ECO:0000313" key="4">
    <source>
        <dbReference type="Proteomes" id="UP000034805"/>
    </source>
</evidence>
<dbReference type="EMBL" id="JARO02003224">
    <property type="protein sequence ID" value="KPP70930.1"/>
    <property type="molecule type" value="Genomic_DNA"/>
</dbReference>
<evidence type="ECO:0000313" key="3">
    <source>
        <dbReference type="EMBL" id="KPP70930.1"/>
    </source>
</evidence>
<feature type="domain" description="SKI/SNO/DAC" evidence="2">
    <location>
        <begin position="19"/>
        <end position="110"/>
    </location>
</feature>
<dbReference type="Pfam" id="PF15223">
    <property type="entry name" value="EPOP"/>
    <property type="match status" value="1"/>
</dbReference>
<dbReference type="AlphaFoldDB" id="A0A0P7UN67"/>
<dbReference type="SUPFAM" id="SSF46955">
    <property type="entry name" value="Putative DNA-binding domain"/>
    <property type="match status" value="1"/>
</dbReference>
<dbReference type="Gene3D" id="3.10.260.20">
    <property type="entry name" value="Ski"/>
    <property type="match status" value="1"/>
</dbReference>
<feature type="compositionally biased region" description="Acidic residues" evidence="1">
    <location>
        <begin position="337"/>
        <end position="357"/>
    </location>
</feature>
<feature type="compositionally biased region" description="Basic residues" evidence="1">
    <location>
        <begin position="290"/>
        <end position="299"/>
    </location>
</feature>
<reference evidence="3 4" key="1">
    <citation type="submission" date="2015-08" db="EMBL/GenBank/DDBJ databases">
        <title>The genome of the Asian arowana (Scleropages formosus).</title>
        <authorList>
            <person name="Tan M.H."/>
            <person name="Gan H.M."/>
            <person name="Croft L.J."/>
            <person name="Austin C.M."/>
        </authorList>
    </citation>
    <scope>NUCLEOTIDE SEQUENCE [LARGE SCALE GENOMIC DNA]</scope>
    <source>
        <strain evidence="3">Aro1</strain>
    </source>
</reference>
<protein>
    <submittedName>
        <fullName evidence="3">SKI/DACH domain-containing protein 1-like</fullName>
    </submittedName>
</protein>
<feature type="region of interest" description="Disordered" evidence="1">
    <location>
        <begin position="290"/>
        <end position="410"/>
    </location>
</feature>
<feature type="compositionally biased region" description="Low complexity" evidence="1">
    <location>
        <begin position="327"/>
        <end position="336"/>
    </location>
</feature>
<feature type="compositionally biased region" description="Low complexity" evidence="1">
    <location>
        <begin position="358"/>
        <end position="374"/>
    </location>
</feature>
<dbReference type="CDD" id="cd21082">
    <property type="entry name" value="DHD_SKIDA1"/>
    <property type="match status" value="1"/>
</dbReference>
<name>A0A0P7UN67_SCLFO</name>
<dbReference type="InterPro" id="IPR009061">
    <property type="entry name" value="DNA-bd_dom_put_sf"/>
</dbReference>
<evidence type="ECO:0000259" key="2">
    <source>
        <dbReference type="Pfam" id="PF02437"/>
    </source>
</evidence>
<dbReference type="STRING" id="113540.ENSSFOP00015039156"/>
<sequence>MLIAPDVRSGTIEKMGDFDCGFEEMEGVKLGYLVIKGKQMFALSQVFTDLLKNIPRTTVHKRMDYLKVHKHHCDVEELRKLKAINSIDLHAAECTLISREDVEALYTSCKTARSQRAPRRNADPRSELCNAQFRWDPLRSFGEKQICLRLHDVSHPWSFKQGLGRQEVVAPPAACSLPQIYSTSASHEWQALTKPCWKYCKNYETAEKPGRHVALNCRCSLLRRVACQCAIVAPSSLFCSGRSGRERVGGRFRSSRKATSQVLLLPTCCRSQVSSDSLNSAHVHRELLPHHHHHHHHRPGGLQDLCSSDSESSSSSEKEQHHSDFGSRASSTSDSALSDEEEDETLSESSDATDEESSSQSDSSSQSSRASLQSIRFRRTSFSAPSSKAPLQGEPASRHDHRHSHRAANQDGAIPLVQYHGGLSRKIKNCDSTLHAYKQEIDKLWKQSNASPFPYGGGRDAGIPQPAPRTHPTAASVRETKGNKEFAQQRIPGQRPRSPQSSAPHCAQDKEAKPPTLPLNFSKEVNIKQLHKAIKPIRVIKCEKEDPCESPRSYHHCQHDVKVKEEDSCEEQQRRWQLPEGGSQPESNARGPEVRDGQGMGGHGWLTDPSITRSKELNASLVHKCPPRGDSGLKGSSSLGSDPEEVEYEIGARVRRHYRGLVLGGRGGYPRTLHTSHSKVDRTPLSGARSSCGAGPRGFSRATKRKRGSGNVAAERKPLFNLLGTFPPPPALIVGTDGDLSPAYSLNSAKDKGTPRRSHPVWKWQLGGSPLPLPPSHRFKTF</sequence>
<feature type="region of interest" description="Disordered" evidence="1">
    <location>
        <begin position="622"/>
        <end position="644"/>
    </location>
</feature>
<dbReference type="PANTHER" id="PTHR23187:SF4">
    <property type="entry name" value="SKI_DACH DOMAIN-CONTAINING PROTEIN 1"/>
    <property type="match status" value="1"/>
</dbReference>